<name>A0A9Q3EDS8_9BASI</name>
<dbReference type="PANTHER" id="PTHR11439:SF483">
    <property type="entry name" value="PEPTIDE SYNTHASE GLIP-LIKE, PUTATIVE (AFU_ORTHOLOGUE AFUA_3G12920)-RELATED"/>
    <property type="match status" value="1"/>
</dbReference>
<proteinExistence type="predicted"/>
<accession>A0A9Q3EDS8</accession>
<dbReference type="Pfam" id="PF07727">
    <property type="entry name" value="RVT_2"/>
    <property type="match status" value="1"/>
</dbReference>
<feature type="domain" description="Reverse transcriptase Ty1/copia-type" evidence="1">
    <location>
        <begin position="62"/>
        <end position="287"/>
    </location>
</feature>
<dbReference type="PANTHER" id="PTHR11439">
    <property type="entry name" value="GAG-POL-RELATED RETROTRANSPOSON"/>
    <property type="match status" value="1"/>
</dbReference>
<dbReference type="OrthoDB" id="4356562at2759"/>
<comment type="caution">
    <text evidence="2">The sequence shown here is derived from an EMBL/GenBank/DDBJ whole genome shotgun (WGS) entry which is preliminary data.</text>
</comment>
<protein>
    <recommendedName>
        <fullName evidence="1">Reverse transcriptase Ty1/copia-type domain-containing protein</fullName>
    </recommendedName>
</protein>
<dbReference type="InterPro" id="IPR013103">
    <property type="entry name" value="RVT_2"/>
</dbReference>
<dbReference type="Proteomes" id="UP000765509">
    <property type="component" value="Unassembled WGS sequence"/>
</dbReference>
<dbReference type="EMBL" id="AVOT02024842">
    <property type="protein sequence ID" value="MBW0515777.1"/>
    <property type="molecule type" value="Genomic_DNA"/>
</dbReference>
<organism evidence="2 3">
    <name type="scientific">Austropuccinia psidii MF-1</name>
    <dbReference type="NCBI Taxonomy" id="1389203"/>
    <lineage>
        <taxon>Eukaryota</taxon>
        <taxon>Fungi</taxon>
        <taxon>Dikarya</taxon>
        <taxon>Basidiomycota</taxon>
        <taxon>Pucciniomycotina</taxon>
        <taxon>Pucciniomycetes</taxon>
        <taxon>Pucciniales</taxon>
        <taxon>Sphaerophragmiaceae</taxon>
        <taxon>Austropuccinia</taxon>
    </lineage>
</organism>
<dbReference type="AlphaFoldDB" id="A0A9Q3EDS8"/>
<evidence type="ECO:0000259" key="1">
    <source>
        <dbReference type="Pfam" id="PF07727"/>
    </source>
</evidence>
<reference evidence="2" key="1">
    <citation type="submission" date="2021-03" db="EMBL/GenBank/DDBJ databases">
        <title>Draft genome sequence of rust myrtle Austropuccinia psidii MF-1, a brazilian biotype.</title>
        <authorList>
            <person name="Quecine M.C."/>
            <person name="Pachon D.M.R."/>
            <person name="Bonatelli M.L."/>
            <person name="Correr F.H."/>
            <person name="Franceschini L.M."/>
            <person name="Leite T.F."/>
            <person name="Margarido G.R.A."/>
            <person name="Almeida C.A."/>
            <person name="Ferrarezi J.A."/>
            <person name="Labate C.A."/>
        </authorList>
    </citation>
    <scope>NUCLEOTIDE SEQUENCE</scope>
    <source>
        <strain evidence="2">MF-1</strain>
    </source>
</reference>
<evidence type="ECO:0000313" key="2">
    <source>
        <dbReference type="EMBL" id="MBW0515777.1"/>
    </source>
</evidence>
<gene>
    <name evidence="2" type="ORF">O181_055492</name>
</gene>
<keyword evidence="3" id="KW-1185">Reference proteome</keyword>
<sequence length="467" mass="52256">MSLAQVPTELYFECEEKAINSLPLAKDISVLENLRQALAGPHQHHWEQACLDKLDQMKRRGVWQPISRTPTMKTIRHHWVFDTKLDEYGNIKKVKARLLACGDQQRPGVDCMEKYAPTASLMSLRLLLGTACLQCWKVCSFDVSGTYLYSLVEETVLMEPPTNFIPSLKGKVLHLQKALYGMKQAGLVGGCTCQAYLRACVLLCAKSTCLCKCSKKGKAIIVIWIHVNNSIIASNSLTQIKEFRKAVCNSFEIKWSDTMKKIVGLECAIGGGEVTILQTRLTNAIINAYPRKIFQHDCPLPPIPKTALDEQEAVMEAMPFRLVIGFLAYLVSELRPDLARHSTAPTGTHWTMLDHIVVYLLKTQGHGIVLCPRDCSLNLWSGELERSHLGFMLKLGEAPILWGSKQQTVVALSTCAAKYIAFSNSTQHLVQAMNQLTQLAQDFKKTIFCDNQAEVKVSIDNLSCKRM</sequence>
<evidence type="ECO:0000313" key="3">
    <source>
        <dbReference type="Proteomes" id="UP000765509"/>
    </source>
</evidence>